<evidence type="ECO:0000313" key="2">
    <source>
        <dbReference type="EMBL" id="MFC5771346.1"/>
    </source>
</evidence>
<reference evidence="3" key="1">
    <citation type="journal article" date="2019" name="Int. J. Syst. Evol. Microbiol.">
        <title>The Global Catalogue of Microorganisms (GCM) 10K type strain sequencing project: providing services to taxonomists for standard genome sequencing and annotation.</title>
        <authorList>
            <consortium name="The Broad Institute Genomics Platform"/>
            <consortium name="The Broad Institute Genome Sequencing Center for Infectious Disease"/>
            <person name="Wu L."/>
            <person name="Ma J."/>
        </authorList>
    </citation>
    <scope>NUCLEOTIDE SEQUENCE [LARGE SCALE GENOMIC DNA]</scope>
    <source>
        <strain evidence="3">SHR3</strain>
    </source>
</reference>
<feature type="region of interest" description="Disordered" evidence="1">
    <location>
        <begin position="1"/>
        <end position="24"/>
    </location>
</feature>
<dbReference type="RefSeq" id="WP_096448117.1">
    <property type="nucleotide sequence ID" value="NZ_JBHSOG010000094.1"/>
</dbReference>
<evidence type="ECO:0000313" key="3">
    <source>
        <dbReference type="Proteomes" id="UP001595974"/>
    </source>
</evidence>
<keyword evidence="3" id="KW-1185">Reference proteome</keyword>
<organism evidence="2 3">
    <name type="scientific">Thauera sinica</name>
    <dbReference type="NCBI Taxonomy" id="2665146"/>
    <lineage>
        <taxon>Bacteria</taxon>
        <taxon>Pseudomonadati</taxon>
        <taxon>Pseudomonadota</taxon>
        <taxon>Betaproteobacteria</taxon>
        <taxon>Rhodocyclales</taxon>
        <taxon>Zoogloeaceae</taxon>
        <taxon>Thauera</taxon>
    </lineage>
</organism>
<dbReference type="Pfam" id="PF05930">
    <property type="entry name" value="Phage_AlpA"/>
    <property type="match status" value="1"/>
</dbReference>
<sequence>MKRGNQFTDVARAAGAGGPQATPAVLDGVVEEDRDAGRNGAAALRHAVRETELPSAFDARAIRDLYKAAPTDPKGLRRTIRRSELRQIVPLADSTIYELERRGEFPQRFYLTARCVVWDLAEVMAWLQSRRAAGSIGVKKAPAPDVRKRKGRPISAKG</sequence>
<feature type="region of interest" description="Disordered" evidence="1">
    <location>
        <begin position="138"/>
        <end position="158"/>
    </location>
</feature>
<dbReference type="InterPro" id="IPR010260">
    <property type="entry name" value="AlpA"/>
</dbReference>
<evidence type="ECO:0000256" key="1">
    <source>
        <dbReference type="SAM" id="MobiDB-lite"/>
    </source>
</evidence>
<name>A0ABW1AWE3_9RHOO</name>
<proteinExistence type="predicted"/>
<dbReference type="Gene3D" id="1.10.238.160">
    <property type="match status" value="1"/>
</dbReference>
<dbReference type="Proteomes" id="UP001595974">
    <property type="component" value="Unassembled WGS sequence"/>
</dbReference>
<feature type="compositionally biased region" description="Low complexity" evidence="1">
    <location>
        <begin position="11"/>
        <end position="24"/>
    </location>
</feature>
<accession>A0ABW1AWE3</accession>
<protein>
    <submittedName>
        <fullName evidence="2">Helix-turn-helix transcriptional regulator</fullName>
    </submittedName>
</protein>
<dbReference type="EMBL" id="JBHSOG010000094">
    <property type="protein sequence ID" value="MFC5771346.1"/>
    <property type="molecule type" value="Genomic_DNA"/>
</dbReference>
<gene>
    <name evidence="2" type="ORF">ACFPTN_18350</name>
</gene>
<comment type="caution">
    <text evidence="2">The sequence shown here is derived from an EMBL/GenBank/DDBJ whole genome shotgun (WGS) entry which is preliminary data.</text>
</comment>